<gene>
    <name evidence="2" type="ORF">BJX66DRAFT_340788</name>
</gene>
<accession>A0ABR4FYC8</accession>
<organism evidence="2 3">
    <name type="scientific">Aspergillus keveii</name>
    <dbReference type="NCBI Taxonomy" id="714993"/>
    <lineage>
        <taxon>Eukaryota</taxon>
        <taxon>Fungi</taxon>
        <taxon>Dikarya</taxon>
        <taxon>Ascomycota</taxon>
        <taxon>Pezizomycotina</taxon>
        <taxon>Eurotiomycetes</taxon>
        <taxon>Eurotiomycetidae</taxon>
        <taxon>Eurotiales</taxon>
        <taxon>Aspergillaceae</taxon>
        <taxon>Aspergillus</taxon>
        <taxon>Aspergillus subgen. Nidulantes</taxon>
    </lineage>
</organism>
<evidence type="ECO:0000313" key="2">
    <source>
        <dbReference type="EMBL" id="KAL2787933.1"/>
    </source>
</evidence>
<evidence type="ECO:0008006" key="4">
    <source>
        <dbReference type="Google" id="ProtNLM"/>
    </source>
</evidence>
<dbReference type="EMBL" id="JBFTWV010000088">
    <property type="protein sequence ID" value="KAL2787933.1"/>
    <property type="molecule type" value="Genomic_DNA"/>
</dbReference>
<comment type="caution">
    <text evidence="2">The sequence shown here is derived from an EMBL/GenBank/DDBJ whole genome shotgun (WGS) entry which is preliminary data.</text>
</comment>
<protein>
    <recommendedName>
        <fullName evidence="4">Ankyrin repeat protein</fullName>
    </recommendedName>
</protein>
<feature type="coiled-coil region" evidence="1">
    <location>
        <begin position="15"/>
        <end position="57"/>
    </location>
</feature>
<keyword evidence="1" id="KW-0175">Coiled coil</keyword>
<evidence type="ECO:0000256" key="1">
    <source>
        <dbReference type="SAM" id="Coils"/>
    </source>
</evidence>
<dbReference type="Proteomes" id="UP001610563">
    <property type="component" value="Unassembled WGS sequence"/>
</dbReference>
<name>A0ABR4FYC8_9EURO</name>
<evidence type="ECO:0000313" key="3">
    <source>
        <dbReference type="Proteomes" id="UP001610563"/>
    </source>
</evidence>
<keyword evidence="3" id="KW-1185">Reference proteome</keyword>
<reference evidence="2 3" key="1">
    <citation type="submission" date="2024-07" db="EMBL/GenBank/DDBJ databases">
        <title>Section-level genome sequencing and comparative genomics of Aspergillus sections Usti and Cavernicolus.</title>
        <authorList>
            <consortium name="Lawrence Berkeley National Laboratory"/>
            <person name="Nybo J.L."/>
            <person name="Vesth T.C."/>
            <person name="Theobald S."/>
            <person name="Frisvad J.C."/>
            <person name="Larsen T.O."/>
            <person name="Kjaerboelling I."/>
            <person name="Rothschild-Mancinelli K."/>
            <person name="Lyhne E.K."/>
            <person name="Kogle M.E."/>
            <person name="Barry K."/>
            <person name="Clum A."/>
            <person name="Na H."/>
            <person name="Ledsgaard L."/>
            <person name="Lin J."/>
            <person name="Lipzen A."/>
            <person name="Kuo A."/>
            <person name="Riley R."/>
            <person name="Mondo S."/>
            <person name="Labutti K."/>
            <person name="Haridas S."/>
            <person name="Pangalinan J."/>
            <person name="Salamov A.A."/>
            <person name="Simmons B.A."/>
            <person name="Magnuson J.K."/>
            <person name="Chen J."/>
            <person name="Drula E."/>
            <person name="Henrissat B."/>
            <person name="Wiebenga A."/>
            <person name="Lubbers R.J."/>
            <person name="Gomes A.C."/>
            <person name="Makela M.R."/>
            <person name="Stajich J."/>
            <person name="Grigoriev I.V."/>
            <person name="Mortensen U.H."/>
            <person name="De Vries R.P."/>
            <person name="Baker S.E."/>
            <person name="Andersen M.R."/>
        </authorList>
    </citation>
    <scope>NUCLEOTIDE SEQUENCE [LARGE SCALE GENOMIC DNA]</scope>
    <source>
        <strain evidence="2 3">CBS 209.92</strain>
    </source>
</reference>
<sequence>MTIQTLPVEILIKIRASLEEVAEEEEGEVEIEDKQQEEAKQARAQQAEVNLNALIQTSRFFHEVFNNTLYAHAVQHNATHLSKWIGRTGQLQTLARFIAAGGDVLGNPKTTPLFAAARHG</sequence>
<proteinExistence type="predicted"/>